<evidence type="ECO:0000256" key="11">
    <source>
        <dbReference type="ARBA" id="ARBA00022792"/>
    </source>
</evidence>
<feature type="region of interest" description="Disordered" evidence="19">
    <location>
        <begin position="502"/>
        <end position="522"/>
    </location>
</feature>
<comment type="subcellular location">
    <subcellularLocation>
        <location evidence="2">Mitochondrion inner membrane</location>
        <topology evidence="2">Peripheral membrane protein</topology>
        <orientation evidence="2">Matrix side</orientation>
    </subcellularLocation>
</comment>
<evidence type="ECO:0000256" key="6">
    <source>
        <dbReference type="ARBA" id="ARBA00012487"/>
    </source>
</evidence>
<dbReference type="Pfam" id="PF09139">
    <property type="entry name" value="Tam41_Mmp37"/>
    <property type="match status" value="1"/>
</dbReference>
<dbReference type="PANTHER" id="PTHR13619:SF0">
    <property type="entry name" value="PHOSPHATIDATE CYTIDYLYLTRANSFERASE, MITOCHONDRIAL"/>
    <property type="match status" value="1"/>
</dbReference>
<dbReference type="Proteomes" id="UP000799302">
    <property type="component" value="Unassembled WGS sequence"/>
</dbReference>
<comment type="pathway">
    <text evidence="4">Lipid metabolism.</text>
</comment>
<organism evidence="20 21">
    <name type="scientific">Microthyrium microscopicum</name>
    <dbReference type="NCBI Taxonomy" id="703497"/>
    <lineage>
        <taxon>Eukaryota</taxon>
        <taxon>Fungi</taxon>
        <taxon>Dikarya</taxon>
        <taxon>Ascomycota</taxon>
        <taxon>Pezizomycotina</taxon>
        <taxon>Dothideomycetes</taxon>
        <taxon>Dothideomycetes incertae sedis</taxon>
        <taxon>Microthyriales</taxon>
        <taxon>Microthyriaceae</taxon>
        <taxon>Microthyrium</taxon>
    </lineage>
</organism>
<dbReference type="EC" id="2.7.7.41" evidence="6"/>
<protein>
    <recommendedName>
        <fullName evidence="7">Phosphatidate cytidylyltransferase, mitochondrial</fullName>
        <ecNumber evidence="6">2.7.7.41</ecNumber>
    </recommendedName>
    <alternativeName>
        <fullName evidence="18">CDP-diacylglycerol synthase</fullName>
    </alternativeName>
</protein>
<keyword evidence="17" id="KW-1208">Phospholipid metabolism</keyword>
<comment type="pathway">
    <text evidence="3">Phospholipid metabolism; CDP-diacylglycerol biosynthesis; CDP-diacylglycerol from sn-glycerol 3-phosphate: step 3/3.</text>
</comment>
<evidence type="ECO:0000256" key="17">
    <source>
        <dbReference type="ARBA" id="ARBA00023264"/>
    </source>
</evidence>
<dbReference type="EMBL" id="MU004230">
    <property type="protein sequence ID" value="KAF2674313.1"/>
    <property type="molecule type" value="Genomic_DNA"/>
</dbReference>
<evidence type="ECO:0000256" key="9">
    <source>
        <dbReference type="ARBA" id="ARBA00022679"/>
    </source>
</evidence>
<dbReference type="InterPro" id="IPR015222">
    <property type="entry name" value="Tam41"/>
</dbReference>
<evidence type="ECO:0000256" key="4">
    <source>
        <dbReference type="ARBA" id="ARBA00005189"/>
    </source>
</evidence>
<dbReference type="AlphaFoldDB" id="A0A6A6US64"/>
<keyword evidence="11" id="KW-0999">Mitochondrion inner membrane</keyword>
<reference evidence="20" key="1">
    <citation type="journal article" date="2020" name="Stud. Mycol.">
        <title>101 Dothideomycetes genomes: a test case for predicting lifestyles and emergence of pathogens.</title>
        <authorList>
            <person name="Haridas S."/>
            <person name="Albert R."/>
            <person name="Binder M."/>
            <person name="Bloem J."/>
            <person name="Labutti K."/>
            <person name="Salamov A."/>
            <person name="Andreopoulos B."/>
            <person name="Baker S."/>
            <person name="Barry K."/>
            <person name="Bills G."/>
            <person name="Bluhm B."/>
            <person name="Cannon C."/>
            <person name="Castanera R."/>
            <person name="Culley D."/>
            <person name="Daum C."/>
            <person name="Ezra D."/>
            <person name="Gonzalez J."/>
            <person name="Henrissat B."/>
            <person name="Kuo A."/>
            <person name="Liang C."/>
            <person name="Lipzen A."/>
            <person name="Lutzoni F."/>
            <person name="Magnuson J."/>
            <person name="Mondo S."/>
            <person name="Nolan M."/>
            <person name="Ohm R."/>
            <person name="Pangilinan J."/>
            <person name="Park H.-J."/>
            <person name="Ramirez L."/>
            <person name="Alfaro M."/>
            <person name="Sun H."/>
            <person name="Tritt A."/>
            <person name="Yoshinaga Y."/>
            <person name="Zwiers L.-H."/>
            <person name="Turgeon B."/>
            <person name="Goodwin S."/>
            <person name="Spatafora J."/>
            <person name="Crous P."/>
            <person name="Grigoriev I."/>
        </authorList>
    </citation>
    <scope>NUCLEOTIDE SEQUENCE</scope>
    <source>
        <strain evidence="20">CBS 115976</strain>
    </source>
</reference>
<keyword evidence="16" id="KW-0594">Phospholipid biosynthesis</keyword>
<keyword evidence="21" id="KW-1185">Reference proteome</keyword>
<evidence type="ECO:0000256" key="13">
    <source>
        <dbReference type="ARBA" id="ARBA00023098"/>
    </source>
</evidence>
<evidence type="ECO:0000256" key="18">
    <source>
        <dbReference type="ARBA" id="ARBA00029893"/>
    </source>
</evidence>
<evidence type="ECO:0000256" key="7">
    <source>
        <dbReference type="ARBA" id="ARBA00018337"/>
    </source>
</evidence>
<dbReference type="OrthoDB" id="341477at2759"/>
<evidence type="ECO:0000256" key="1">
    <source>
        <dbReference type="ARBA" id="ARBA00001946"/>
    </source>
</evidence>
<dbReference type="PANTHER" id="PTHR13619">
    <property type="entry name" value="PHOSPHATIDATE CYTIDYLYLTRANSFERASE, MITOCHONDRIAL"/>
    <property type="match status" value="1"/>
</dbReference>
<keyword evidence="14" id="KW-0496">Mitochondrion</keyword>
<keyword evidence="12" id="KW-0460">Magnesium</keyword>
<evidence type="ECO:0000256" key="8">
    <source>
        <dbReference type="ARBA" id="ARBA00022516"/>
    </source>
</evidence>
<dbReference type="PIRSF" id="PIRSF028840">
    <property type="entry name" value="Mmp37"/>
    <property type="match status" value="1"/>
</dbReference>
<evidence type="ECO:0000256" key="5">
    <source>
        <dbReference type="ARBA" id="ARBA00005458"/>
    </source>
</evidence>
<evidence type="ECO:0000256" key="2">
    <source>
        <dbReference type="ARBA" id="ARBA00004443"/>
    </source>
</evidence>
<keyword evidence="9" id="KW-0808">Transferase</keyword>
<dbReference type="UniPathway" id="UPA00557">
    <property type="reaction ID" value="UER00614"/>
</dbReference>
<evidence type="ECO:0000256" key="19">
    <source>
        <dbReference type="SAM" id="MobiDB-lite"/>
    </source>
</evidence>
<dbReference type="GO" id="GO:0032049">
    <property type="term" value="P:cardiolipin biosynthetic process"/>
    <property type="evidence" value="ECO:0007669"/>
    <property type="project" value="InterPro"/>
</dbReference>
<comment type="cofactor">
    <cofactor evidence="1">
        <name>Mg(2+)</name>
        <dbReference type="ChEBI" id="CHEBI:18420"/>
    </cofactor>
</comment>
<keyword evidence="13" id="KW-0443">Lipid metabolism</keyword>
<feature type="non-terminal residue" evidence="20">
    <location>
        <position position="522"/>
    </location>
</feature>
<keyword evidence="10" id="KW-0548">Nucleotidyltransferase</keyword>
<dbReference type="GO" id="GO:0004605">
    <property type="term" value="F:phosphatidate cytidylyltransferase activity"/>
    <property type="evidence" value="ECO:0007669"/>
    <property type="project" value="UniProtKB-EC"/>
</dbReference>
<evidence type="ECO:0000313" key="20">
    <source>
        <dbReference type="EMBL" id="KAF2674313.1"/>
    </source>
</evidence>
<proteinExistence type="inferred from homology"/>
<accession>A0A6A6US64</accession>
<evidence type="ECO:0000256" key="15">
    <source>
        <dbReference type="ARBA" id="ARBA00023136"/>
    </source>
</evidence>
<dbReference type="GO" id="GO:0005743">
    <property type="term" value="C:mitochondrial inner membrane"/>
    <property type="evidence" value="ECO:0007669"/>
    <property type="project" value="UniProtKB-SubCell"/>
</dbReference>
<evidence type="ECO:0000256" key="12">
    <source>
        <dbReference type="ARBA" id="ARBA00022842"/>
    </source>
</evidence>
<evidence type="ECO:0000256" key="14">
    <source>
        <dbReference type="ARBA" id="ARBA00023128"/>
    </source>
</evidence>
<keyword evidence="15" id="KW-0472">Membrane</keyword>
<evidence type="ECO:0000256" key="3">
    <source>
        <dbReference type="ARBA" id="ARBA00005119"/>
    </source>
</evidence>
<comment type="similarity">
    <text evidence="5">Belongs to the TAM41 family.</text>
</comment>
<evidence type="ECO:0000256" key="10">
    <source>
        <dbReference type="ARBA" id="ARBA00022695"/>
    </source>
</evidence>
<evidence type="ECO:0000256" key="16">
    <source>
        <dbReference type="ARBA" id="ARBA00023209"/>
    </source>
</evidence>
<dbReference type="GO" id="GO:0016024">
    <property type="term" value="P:CDP-diacylglycerol biosynthetic process"/>
    <property type="evidence" value="ECO:0007669"/>
    <property type="project" value="UniProtKB-UniPathway"/>
</dbReference>
<gene>
    <name evidence="20" type="ORF">BT63DRAFT_419607</name>
</gene>
<sequence>MAAVRFVNPRVFYSVTSSHTILLSHIAWYRGSQPLFRRTFASGSSPEDFKEKRITHDEAELESQKAASKASTASSSSSASIQSSTSFKSSESFNQSLPSGWEDDPDWSITKFTQLPHKEFGYNQHMKINEEFKESLRQMLWQFRAPIRYAFAYGSGVFSQSGSSGPTPSSLTPHPHAPEAITKWQTGGGKVIDFIFGVSHTQHWHSLNIQQYPEHYSFLRHMGSGVVSRVQDNWGAGVYFNPYITINGTMIKYGVVNLDTLRRDLSTWDTLYLAGRLHKPVKILRDDPTVRLANQLNLISALRTALLMLGPRFTELELYTKIASISYMGDPRMEFRGEDPNKIRNIVTNQLPNFRQLYSPLVGELPNVEYKDVRCKSRDWLHDPRCDCGMEQDMDPIKRGNMVRRLPAAFRAKLYMEYRKKWQIPGADFARMMEESRDEDEKGFKKREGGDFDRRIAGEEEGVKDAVISSIQHTVKWPSWSQSIKGFATAGWSRGWKYVGEKRKKGKAIAQEKAKQAKGKKN</sequence>
<keyword evidence="8" id="KW-0444">Lipid biosynthesis</keyword>
<name>A0A6A6US64_9PEZI</name>
<evidence type="ECO:0000313" key="21">
    <source>
        <dbReference type="Proteomes" id="UP000799302"/>
    </source>
</evidence>